<keyword evidence="3" id="KW-1185">Reference proteome</keyword>
<gene>
    <name evidence="2" type="ORF">Pmar_PMAR006435</name>
</gene>
<dbReference type="OrthoDB" id="469389at2759"/>
<evidence type="ECO:0000313" key="2">
    <source>
        <dbReference type="EMBL" id="EER18812.1"/>
    </source>
</evidence>
<organism evidence="3">
    <name type="scientific">Perkinsus marinus (strain ATCC 50983 / TXsc)</name>
    <dbReference type="NCBI Taxonomy" id="423536"/>
    <lineage>
        <taxon>Eukaryota</taxon>
        <taxon>Sar</taxon>
        <taxon>Alveolata</taxon>
        <taxon>Perkinsozoa</taxon>
        <taxon>Perkinsea</taxon>
        <taxon>Perkinsida</taxon>
        <taxon>Perkinsidae</taxon>
        <taxon>Perkinsus</taxon>
    </lineage>
</organism>
<dbReference type="RefSeq" id="XP_002787016.1">
    <property type="nucleotide sequence ID" value="XM_002786970.1"/>
</dbReference>
<reference evidence="2 3" key="1">
    <citation type="submission" date="2008-07" db="EMBL/GenBank/DDBJ databases">
        <authorList>
            <person name="El-Sayed N."/>
            <person name="Caler E."/>
            <person name="Inman J."/>
            <person name="Amedeo P."/>
            <person name="Hass B."/>
            <person name="Wortman J."/>
        </authorList>
    </citation>
    <scope>NUCLEOTIDE SEQUENCE [LARGE SCALE GENOMIC DNA]</scope>
    <source>
        <strain evidence="3">ATCC 50983 / TXsc</strain>
    </source>
</reference>
<sequence>MPATCRNKPTIPEPRAPPVVPKAEECSWGDTTFNGRYPALLSNQCLTRGEPPPLVVSNLQYETILSRRLCRVKLEQRRVLLGLNPDGRRVERYKWKTRSDYANSRVKFRGQFVKEKSEHLAIEDAPSGEGKLPIEDANS</sequence>
<dbReference type="InParanoid" id="C5K9P0"/>
<dbReference type="GeneID" id="9049131"/>
<evidence type="ECO:0000256" key="1">
    <source>
        <dbReference type="SAM" id="MobiDB-lite"/>
    </source>
</evidence>
<proteinExistence type="predicted"/>
<name>C5K9P0_PERM5</name>
<dbReference type="EMBL" id="GG671513">
    <property type="protein sequence ID" value="EER18812.1"/>
    <property type="molecule type" value="Genomic_DNA"/>
</dbReference>
<accession>C5K9P0</accession>
<dbReference type="Proteomes" id="UP000007800">
    <property type="component" value="Unassembled WGS sequence"/>
</dbReference>
<evidence type="ECO:0000313" key="3">
    <source>
        <dbReference type="Proteomes" id="UP000007800"/>
    </source>
</evidence>
<feature type="region of interest" description="Disordered" evidence="1">
    <location>
        <begin position="119"/>
        <end position="139"/>
    </location>
</feature>
<protein>
    <submittedName>
        <fullName evidence="2">Uncharacterized protein</fullName>
    </submittedName>
</protein>
<dbReference type="AlphaFoldDB" id="C5K9P0"/>